<evidence type="ECO:0000313" key="1">
    <source>
        <dbReference type="EMBL" id="KAA3477279.1"/>
    </source>
</evidence>
<accession>A0A5B6W5X1</accession>
<reference evidence="2" key="1">
    <citation type="journal article" date="2019" name="Plant Biotechnol. J.">
        <title>Genome sequencing of the Australian wild diploid species Gossypium australe highlights disease resistance and delayed gland morphogenesis.</title>
        <authorList>
            <person name="Cai Y."/>
            <person name="Cai X."/>
            <person name="Wang Q."/>
            <person name="Wang P."/>
            <person name="Zhang Y."/>
            <person name="Cai C."/>
            <person name="Xu Y."/>
            <person name="Wang K."/>
            <person name="Zhou Z."/>
            <person name="Wang C."/>
            <person name="Geng S."/>
            <person name="Li B."/>
            <person name="Dong Q."/>
            <person name="Hou Y."/>
            <person name="Wang H."/>
            <person name="Ai P."/>
            <person name="Liu Z."/>
            <person name="Yi F."/>
            <person name="Sun M."/>
            <person name="An G."/>
            <person name="Cheng J."/>
            <person name="Zhang Y."/>
            <person name="Shi Q."/>
            <person name="Xie Y."/>
            <person name="Shi X."/>
            <person name="Chang Y."/>
            <person name="Huang F."/>
            <person name="Chen Y."/>
            <person name="Hong S."/>
            <person name="Mi L."/>
            <person name="Sun Q."/>
            <person name="Zhang L."/>
            <person name="Zhou B."/>
            <person name="Peng R."/>
            <person name="Zhang X."/>
            <person name="Liu F."/>
        </authorList>
    </citation>
    <scope>NUCLEOTIDE SEQUENCE [LARGE SCALE GENOMIC DNA]</scope>
    <source>
        <strain evidence="2">cv. PA1801</strain>
    </source>
</reference>
<name>A0A5B6W5X1_9ROSI</name>
<sequence>MHYNNFTHVRNLYRMSGCLAVSLEGRRGGLAMLWKEGVDVSIQNYSSHYIDSLSQNSIRFTRFYSHVYPNLRSRSWDILRIMRSMVKED</sequence>
<comment type="caution">
    <text evidence="1">The sequence shown here is derived from an EMBL/GenBank/DDBJ whole genome shotgun (WGS) entry which is preliminary data.</text>
</comment>
<dbReference type="EMBL" id="SMMG02000004">
    <property type="protein sequence ID" value="KAA3477279.1"/>
    <property type="molecule type" value="Genomic_DNA"/>
</dbReference>
<protein>
    <submittedName>
        <fullName evidence="1">Expansin-A1-like</fullName>
    </submittedName>
</protein>
<dbReference type="AlphaFoldDB" id="A0A5B6W5X1"/>
<evidence type="ECO:0000313" key="2">
    <source>
        <dbReference type="Proteomes" id="UP000325315"/>
    </source>
</evidence>
<organism evidence="1 2">
    <name type="scientific">Gossypium australe</name>
    <dbReference type="NCBI Taxonomy" id="47621"/>
    <lineage>
        <taxon>Eukaryota</taxon>
        <taxon>Viridiplantae</taxon>
        <taxon>Streptophyta</taxon>
        <taxon>Embryophyta</taxon>
        <taxon>Tracheophyta</taxon>
        <taxon>Spermatophyta</taxon>
        <taxon>Magnoliopsida</taxon>
        <taxon>eudicotyledons</taxon>
        <taxon>Gunneridae</taxon>
        <taxon>Pentapetalae</taxon>
        <taxon>rosids</taxon>
        <taxon>malvids</taxon>
        <taxon>Malvales</taxon>
        <taxon>Malvaceae</taxon>
        <taxon>Malvoideae</taxon>
        <taxon>Gossypium</taxon>
    </lineage>
</organism>
<keyword evidence="2" id="KW-1185">Reference proteome</keyword>
<dbReference type="Proteomes" id="UP000325315">
    <property type="component" value="Unassembled WGS sequence"/>
</dbReference>
<proteinExistence type="predicted"/>
<dbReference type="OrthoDB" id="978193at2759"/>
<gene>
    <name evidence="1" type="ORF">EPI10_011177</name>
</gene>